<dbReference type="PANTHER" id="PTHR12526:SF510">
    <property type="entry name" value="D-INOSITOL 3-PHOSPHATE GLYCOSYLTRANSFERASE"/>
    <property type="match status" value="1"/>
</dbReference>
<feature type="domain" description="Glycosyltransferase subfamily 4-like N-terminal" evidence="3">
    <location>
        <begin position="13"/>
        <end position="165"/>
    </location>
</feature>
<evidence type="ECO:0000259" key="3">
    <source>
        <dbReference type="Pfam" id="PF13579"/>
    </source>
</evidence>
<keyword evidence="1" id="KW-0328">Glycosyltransferase</keyword>
<protein>
    <submittedName>
        <fullName evidence="4">Glycosyltransferase involved in cell wall biosynthesis</fullName>
    </submittedName>
</protein>
<dbReference type="CDD" id="cd03801">
    <property type="entry name" value="GT4_PimA-like"/>
    <property type="match status" value="1"/>
</dbReference>
<evidence type="ECO:0000313" key="4">
    <source>
        <dbReference type="EMBL" id="TQL51003.1"/>
    </source>
</evidence>
<dbReference type="SUPFAM" id="SSF53756">
    <property type="entry name" value="UDP-Glycosyltransferase/glycogen phosphorylase"/>
    <property type="match status" value="1"/>
</dbReference>
<dbReference type="PANTHER" id="PTHR12526">
    <property type="entry name" value="GLYCOSYLTRANSFERASE"/>
    <property type="match status" value="1"/>
</dbReference>
<keyword evidence="2 4" id="KW-0808">Transferase</keyword>
<evidence type="ECO:0000256" key="2">
    <source>
        <dbReference type="ARBA" id="ARBA00022679"/>
    </source>
</evidence>
<dbReference type="EMBL" id="VFOP01000001">
    <property type="protein sequence ID" value="TQL51003.1"/>
    <property type="molecule type" value="Genomic_DNA"/>
</dbReference>
<evidence type="ECO:0000256" key="1">
    <source>
        <dbReference type="ARBA" id="ARBA00022676"/>
    </source>
</evidence>
<dbReference type="RefSeq" id="WP_170230666.1">
    <property type="nucleotide sequence ID" value="NZ_BAAAIK010000007.1"/>
</dbReference>
<dbReference type="Pfam" id="PF13692">
    <property type="entry name" value="Glyco_trans_1_4"/>
    <property type="match status" value="1"/>
</dbReference>
<dbReference type="Proteomes" id="UP000319516">
    <property type="component" value="Unassembled WGS sequence"/>
</dbReference>
<dbReference type="AlphaFoldDB" id="A0A542YSC3"/>
<dbReference type="InterPro" id="IPR028098">
    <property type="entry name" value="Glyco_trans_4-like_N"/>
</dbReference>
<keyword evidence="5" id="KW-1185">Reference proteome</keyword>
<dbReference type="Gene3D" id="3.40.50.2000">
    <property type="entry name" value="Glycogen Phosphorylase B"/>
    <property type="match status" value="2"/>
</dbReference>
<dbReference type="GO" id="GO:0016757">
    <property type="term" value="F:glycosyltransferase activity"/>
    <property type="evidence" value="ECO:0007669"/>
    <property type="project" value="UniProtKB-KW"/>
</dbReference>
<dbReference type="Pfam" id="PF13579">
    <property type="entry name" value="Glyco_trans_4_4"/>
    <property type="match status" value="1"/>
</dbReference>
<comment type="caution">
    <text evidence="4">The sequence shown here is derived from an EMBL/GenBank/DDBJ whole genome shotgun (WGS) entry which is preliminary data.</text>
</comment>
<sequence length="370" mass="38537">MTNILLVTGLVAGGVGRHVQGLAAGLVAEGHTVSVACPPVVATQFEIADTGAIVVPVEIGPRPSPRRDRAATAALRAAMAEVDVVHAHGLRAGALSLFARRGEDRPLVVVTSHNAAPRGRVAALIHHGLERKVCHDADLFLGVSEDLIARARERGAPEADRAVVAAARALPETAPEQVRTELGLTDGQRLVVAVGRLTPQKGFDRLLEVIGRIEFAGVDMRVVIAGDGPQGEALQRTIDRRALPVTLLGRRADVADLLGAADLAVSAARWEGQPVWLQEALSVGAPIVATDVGGTAEVLDGGGVLVPEDDPEALAGAMAAVLTDPAHRAELRRRSLRRAEQLPTGEDAVRAALTAYARAGDLTRAPGDVD</sequence>
<gene>
    <name evidence="4" type="ORF">FB467_2136</name>
</gene>
<evidence type="ECO:0000313" key="5">
    <source>
        <dbReference type="Proteomes" id="UP000319516"/>
    </source>
</evidence>
<proteinExistence type="predicted"/>
<accession>A0A542YSC3</accession>
<name>A0A542YSC3_9MICO</name>
<reference evidence="4 5" key="1">
    <citation type="submission" date="2019-06" db="EMBL/GenBank/DDBJ databases">
        <title>Sequencing the genomes of 1000 actinobacteria strains.</title>
        <authorList>
            <person name="Klenk H.-P."/>
        </authorList>
    </citation>
    <scope>NUCLEOTIDE SEQUENCE [LARGE SCALE GENOMIC DNA]</scope>
    <source>
        <strain evidence="4 5">DSM 12335</strain>
    </source>
</reference>
<organism evidence="4 5">
    <name type="scientific">Ornithinicoccus hortensis</name>
    <dbReference type="NCBI Taxonomy" id="82346"/>
    <lineage>
        <taxon>Bacteria</taxon>
        <taxon>Bacillati</taxon>
        <taxon>Actinomycetota</taxon>
        <taxon>Actinomycetes</taxon>
        <taxon>Micrococcales</taxon>
        <taxon>Intrasporangiaceae</taxon>
        <taxon>Ornithinicoccus</taxon>
    </lineage>
</organism>